<organism evidence="1 2">
    <name type="scientific">Steinernema glaseri</name>
    <dbReference type="NCBI Taxonomy" id="37863"/>
    <lineage>
        <taxon>Eukaryota</taxon>
        <taxon>Metazoa</taxon>
        <taxon>Ecdysozoa</taxon>
        <taxon>Nematoda</taxon>
        <taxon>Chromadorea</taxon>
        <taxon>Rhabditida</taxon>
        <taxon>Tylenchina</taxon>
        <taxon>Panagrolaimomorpha</taxon>
        <taxon>Strongyloidoidea</taxon>
        <taxon>Steinernematidae</taxon>
        <taxon>Steinernema</taxon>
    </lineage>
</organism>
<proteinExistence type="predicted"/>
<dbReference type="WBParaSite" id="L893_g23088.t1">
    <property type="protein sequence ID" value="L893_g23088.t1"/>
    <property type="gene ID" value="L893_g23088"/>
</dbReference>
<accession>A0A1I7Z5Q0</accession>
<keyword evidence="1" id="KW-1185">Reference proteome</keyword>
<dbReference type="AlphaFoldDB" id="A0A1I7Z5Q0"/>
<protein>
    <submittedName>
        <fullName evidence="2">Clip domain-containing protein</fullName>
    </submittedName>
</protein>
<reference evidence="2" key="1">
    <citation type="submission" date="2016-11" db="UniProtKB">
        <authorList>
            <consortium name="WormBaseParasite"/>
        </authorList>
    </citation>
    <scope>IDENTIFICATION</scope>
</reference>
<name>A0A1I7Z5Q0_9BILA</name>
<sequence>MYRLLLKLYLAYRKERRNGVCELAGPLASLRSLTPLRPSGYPCGAIIKTCRREGQDFLVDSFVRTDDATWNDQVSTDFNCYVEGWLCPSPFRAPLAQPAER</sequence>
<evidence type="ECO:0000313" key="2">
    <source>
        <dbReference type="WBParaSite" id="L893_g23088.t1"/>
    </source>
</evidence>
<evidence type="ECO:0000313" key="1">
    <source>
        <dbReference type="Proteomes" id="UP000095287"/>
    </source>
</evidence>
<dbReference type="Proteomes" id="UP000095287">
    <property type="component" value="Unplaced"/>
</dbReference>